<feature type="domain" description="Acyl-CoA oxidase/dehydrogenase middle" evidence="7">
    <location>
        <begin position="123"/>
        <end position="219"/>
    </location>
</feature>
<evidence type="ECO:0000259" key="7">
    <source>
        <dbReference type="Pfam" id="PF02770"/>
    </source>
</evidence>
<comment type="similarity">
    <text evidence="2 5">Belongs to the acyl-CoA dehydrogenase family.</text>
</comment>
<dbReference type="InterPro" id="IPR006091">
    <property type="entry name" value="Acyl-CoA_Oxase/DH_mid-dom"/>
</dbReference>
<evidence type="ECO:0000313" key="10">
    <source>
        <dbReference type="Proteomes" id="UP001479933"/>
    </source>
</evidence>
<dbReference type="Pfam" id="PF02771">
    <property type="entry name" value="Acyl-CoA_dh_N"/>
    <property type="match status" value="1"/>
</dbReference>
<keyword evidence="4 5" id="KW-0274">FAD</keyword>
<evidence type="ECO:0000256" key="5">
    <source>
        <dbReference type="RuleBase" id="RU362125"/>
    </source>
</evidence>
<dbReference type="InterPro" id="IPR036250">
    <property type="entry name" value="AcylCo_DH-like_C"/>
</dbReference>
<dbReference type="InterPro" id="IPR046373">
    <property type="entry name" value="Acyl-CoA_Oxase/DH_mid-dom_sf"/>
</dbReference>
<dbReference type="InterPro" id="IPR006089">
    <property type="entry name" value="Acyl-CoA_DH_CS"/>
</dbReference>
<evidence type="ECO:0000313" key="9">
    <source>
        <dbReference type="EMBL" id="WYY06875.1"/>
    </source>
</evidence>
<keyword evidence="10" id="KW-1185">Reference proteome</keyword>
<organism evidence="9 10">
    <name type="scientific">Gordonia hydrophobica</name>
    <dbReference type="NCBI Taxonomy" id="40516"/>
    <lineage>
        <taxon>Bacteria</taxon>
        <taxon>Bacillati</taxon>
        <taxon>Actinomycetota</taxon>
        <taxon>Actinomycetes</taxon>
        <taxon>Mycobacteriales</taxon>
        <taxon>Gordoniaceae</taxon>
        <taxon>Gordonia</taxon>
    </lineage>
</organism>
<proteinExistence type="inferred from homology"/>
<dbReference type="SUPFAM" id="SSF47203">
    <property type="entry name" value="Acyl-CoA dehydrogenase C-terminal domain-like"/>
    <property type="match status" value="1"/>
</dbReference>
<keyword evidence="3 5" id="KW-0285">Flavoprotein</keyword>
<dbReference type="Gene3D" id="1.10.540.10">
    <property type="entry name" value="Acyl-CoA dehydrogenase/oxidase, N-terminal domain"/>
    <property type="match status" value="1"/>
</dbReference>
<dbReference type="InterPro" id="IPR009075">
    <property type="entry name" value="AcylCo_DH/oxidase_C"/>
</dbReference>
<feature type="domain" description="Acyl-CoA dehydrogenase/oxidase N-terminal" evidence="8">
    <location>
        <begin position="8"/>
        <end position="119"/>
    </location>
</feature>
<dbReference type="PROSITE" id="PS00073">
    <property type="entry name" value="ACYL_COA_DH_2"/>
    <property type="match status" value="1"/>
</dbReference>
<dbReference type="PANTHER" id="PTHR43884:SF12">
    <property type="entry name" value="ISOVALERYL-COA DEHYDROGENASE, MITOCHONDRIAL-RELATED"/>
    <property type="match status" value="1"/>
</dbReference>
<evidence type="ECO:0000259" key="6">
    <source>
        <dbReference type="Pfam" id="PF00441"/>
    </source>
</evidence>
<dbReference type="InterPro" id="IPR037069">
    <property type="entry name" value="AcylCoA_DH/ox_N_sf"/>
</dbReference>
<name>A0ABZ2TZJ8_9ACTN</name>
<dbReference type="EMBL" id="CP136137">
    <property type="protein sequence ID" value="WYY06875.1"/>
    <property type="molecule type" value="Genomic_DNA"/>
</dbReference>
<dbReference type="Gene3D" id="1.20.140.10">
    <property type="entry name" value="Butyryl-CoA Dehydrogenase, subunit A, domain 3"/>
    <property type="match status" value="1"/>
</dbReference>
<evidence type="ECO:0000259" key="8">
    <source>
        <dbReference type="Pfam" id="PF02771"/>
    </source>
</evidence>
<keyword evidence="5" id="KW-0560">Oxidoreductase</keyword>
<dbReference type="SUPFAM" id="SSF56645">
    <property type="entry name" value="Acyl-CoA dehydrogenase NM domain-like"/>
    <property type="match status" value="1"/>
</dbReference>
<dbReference type="PANTHER" id="PTHR43884">
    <property type="entry name" value="ACYL-COA DEHYDROGENASE"/>
    <property type="match status" value="1"/>
</dbReference>
<dbReference type="InterPro" id="IPR009100">
    <property type="entry name" value="AcylCoA_DH/oxidase_NM_dom_sf"/>
</dbReference>
<feature type="domain" description="Acyl-CoA dehydrogenase/oxidase C-terminal" evidence="6">
    <location>
        <begin position="231"/>
        <end position="379"/>
    </location>
</feature>
<gene>
    <name evidence="9" type="ORF">RVF87_17755</name>
</gene>
<evidence type="ECO:0000256" key="1">
    <source>
        <dbReference type="ARBA" id="ARBA00001974"/>
    </source>
</evidence>
<dbReference type="Gene3D" id="2.40.110.10">
    <property type="entry name" value="Butyryl-CoA Dehydrogenase, subunit A, domain 2"/>
    <property type="match status" value="1"/>
</dbReference>
<evidence type="ECO:0000256" key="3">
    <source>
        <dbReference type="ARBA" id="ARBA00022630"/>
    </source>
</evidence>
<dbReference type="Proteomes" id="UP001479933">
    <property type="component" value="Chromosome"/>
</dbReference>
<comment type="cofactor">
    <cofactor evidence="1 5">
        <name>FAD</name>
        <dbReference type="ChEBI" id="CHEBI:57692"/>
    </cofactor>
</comment>
<dbReference type="InterPro" id="IPR013786">
    <property type="entry name" value="AcylCoA_DH/ox_N"/>
</dbReference>
<dbReference type="Pfam" id="PF02770">
    <property type="entry name" value="Acyl-CoA_dh_M"/>
    <property type="match status" value="1"/>
</dbReference>
<accession>A0ABZ2TZJ8</accession>
<sequence length="381" mass="42641">MRRSIFDEVHDDFRATAREFFERDCAPHSEEWEKDGKVSREAWRSAGEHGLIGWALPEEYGGLGVTDYRFNQIVSEEMFAAGAVGIGLGVQNDIIVPYLADLTTEEQKKRWLPKVISGEYICSIAMSEPAAGSDLAGIKTTAKDMGDHWIVNGQKTFISNGLLSSLVVTAVKTDSSAPRHKGISLLVIEDGMEGFTRGRKLDKIGQFSADTAELFFDDVVVPKENLLGEENRGFYHLVSHLPTERLGIATYALPMARRALDLTKQYALDREAFGQPIGKFQVNRHAIVEMQTQLDAAQVYLDQCVLAANEGILTDEDAAGLKWWTSEIQWAIVDRCLQMHGGYGYINEYEVARLWRDSRVQRLYGGTTEIMKDLMGRAMGY</sequence>
<evidence type="ECO:0000256" key="4">
    <source>
        <dbReference type="ARBA" id="ARBA00022827"/>
    </source>
</evidence>
<protein>
    <submittedName>
        <fullName evidence="9">Acyl-CoA dehydrogenase family protein</fullName>
    </submittedName>
</protein>
<dbReference type="PROSITE" id="PS00072">
    <property type="entry name" value="ACYL_COA_DH_1"/>
    <property type="match status" value="1"/>
</dbReference>
<reference evidence="9 10" key="1">
    <citation type="journal article" date="2023" name="Virus Evol.">
        <title>Computational host range prediction-The good, the bad, and the ugly.</title>
        <authorList>
            <person name="Howell A.A."/>
            <person name="Versoza C.J."/>
            <person name="Pfeifer S.P."/>
        </authorList>
    </citation>
    <scope>NUCLEOTIDE SEQUENCE [LARGE SCALE GENOMIC DNA]</scope>
    <source>
        <strain evidence="9 10">1610/1b</strain>
    </source>
</reference>
<dbReference type="Pfam" id="PF00441">
    <property type="entry name" value="Acyl-CoA_dh_1"/>
    <property type="match status" value="1"/>
</dbReference>
<evidence type="ECO:0000256" key="2">
    <source>
        <dbReference type="ARBA" id="ARBA00009347"/>
    </source>
</evidence>
<dbReference type="RefSeq" id="WP_066172005.1">
    <property type="nucleotide sequence ID" value="NZ_CP136137.1"/>
</dbReference>